<dbReference type="EMBL" id="GEZM01076038">
    <property type="protein sequence ID" value="JAV63839.1"/>
    <property type="molecule type" value="Transcribed_RNA"/>
</dbReference>
<accession>A0A1Y1KQY5</accession>
<name>A0A1Y1KQY5_PHOPY</name>
<proteinExistence type="predicted"/>
<organism evidence="2">
    <name type="scientific">Photinus pyralis</name>
    <name type="common">Common eastern firefly</name>
    <name type="synonym">Lampyris pyralis</name>
    <dbReference type="NCBI Taxonomy" id="7054"/>
    <lineage>
        <taxon>Eukaryota</taxon>
        <taxon>Metazoa</taxon>
        <taxon>Ecdysozoa</taxon>
        <taxon>Arthropoda</taxon>
        <taxon>Hexapoda</taxon>
        <taxon>Insecta</taxon>
        <taxon>Pterygota</taxon>
        <taxon>Neoptera</taxon>
        <taxon>Endopterygota</taxon>
        <taxon>Coleoptera</taxon>
        <taxon>Polyphaga</taxon>
        <taxon>Elateriformia</taxon>
        <taxon>Elateroidea</taxon>
        <taxon>Lampyridae</taxon>
        <taxon>Lampyrinae</taxon>
        <taxon>Photinus</taxon>
    </lineage>
</organism>
<reference evidence="2" key="1">
    <citation type="journal article" date="2016" name="Sci. Rep.">
        <title>Molecular characterization of firefly nuptial gifts: a multi-omics approach sheds light on postcopulatory sexual selection.</title>
        <authorList>
            <person name="Al-Wathiqui N."/>
            <person name="Fallon T.R."/>
            <person name="South A."/>
            <person name="Weng J.K."/>
            <person name="Lewis S.M."/>
        </authorList>
    </citation>
    <scope>NUCLEOTIDE SEQUENCE</scope>
</reference>
<evidence type="ECO:0000313" key="2">
    <source>
        <dbReference type="EMBL" id="JAV63839.1"/>
    </source>
</evidence>
<evidence type="ECO:0000256" key="1">
    <source>
        <dbReference type="SAM" id="MobiDB-lite"/>
    </source>
</evidence>
<feature type="region of interest" description="Disordered" evidence="1">
    <location>
        <begin position="1"/>
        <end position="20"/>
    </location>
</feature>
<dbReference type="AlphaFoldDB" id="A0A1Y1KQY5"/>
<feature type="compositionally biased region" description="Polar residues" evidence="1">
    <location>
        <begin position="1"/>
        <end position="10"/>
    </location>
</feature>
<sequence length="99" mass="11053">MGNQINQIVTNPRPPSPPAFLSPPFLPPPVAHDIPPPCVEGFPPRLESDVSGDLRHARTHKWQNHGFSCLLHANIHTYNTALDIDSGRRRIAVEQLHLE</sequence>
<protein>
    <submittedName>
        <fullName evidence="2">Uncharacterized protein</fullName>
    </submittedName>
</protein>